<evidence type="ECO:0000313" key="2">
    <source>
        <dbReference type="Proteomes" id="UP000214646"/>
    </source>
</evidence>
<reference evidence="2" key="1">
    <citation type="submission" date="2017-06" db="EMBL/GenBank/DDBJ databases">
        <title>Genome analysis of Fimbriiglobus ruber SP5, the first member of the order Planctomycetales with confirmed chitinolytic capability.</title>
        <authorList>
            <person name="Ravin N.V."/>
            <person name="Rakitin A.L."/>
            <person name="Ivanova A.A."/>
            <person name="Beletsky A.V."/>
            <person name="Kulichevskaya I.S."/>
            <person name="Mardanov A.V."/>
            <person name="Dedysh S.N."/>
        </authorList>
    </citation>
    <scope>NUCLEOTIDE SEQUENCE [LARGE SCALE GENOMIC DNA]</scope>
    <source>
        <strain evidence="2">SP5</strain>
    </source>
</reference>
<name>A0A225DT11_9BACT</name>
<accession>A0A225DT11</accession>
<organism evidence="1 2">
    <name type="scientific">Fimbriiglobus ruber</name>
    <dbReference type="NCBI Taxonomy" id="1908690"/>
    <lineage>
        <taxon>Bacteria</taxon>
        <taxon>Pseudomonadati</taxon>
        <taxon>Planctomycetota</taxon>
        <taxon>Planctomycetia</taxon>
        <taxon>Gemmatales</taxon>
        <taxon>Gemmataceae</taxon>
        <taxon>Fimbriiglobus</taxon>
    </lineage>
</organism>
<protein>
    <submittedName>
        <fullName evidence="1">Uncharacterized protein</fullName>
    </submittedName>
</protein>
<keyword evidence="2" id="KW-1185">Reference proteome</keyword>
<gene>
    <name evidence="1" type="ORF">FRUB_06078</name>
</gene>
<dbReference type="EMBL" id="NIDE01000010">
    <property type="protein sequence ID" value="OWK39515.1"/>
    <property type="molecule type" value="Genomic_DNA"/>
</dbReference>
<proteinExistence type="predicted"/>
<dbReference type="AlphaFoldDB" id="A0A225DT11"/>
<sequence>MIFHDEGTVSPTVYLHWSGRHVPELLDELKGRMLGRYGDVDYATARFVGICHGYIEGNLSLGVFRNKFEVSDLRDRALMTEASHGDAGVVIVDVKDFAWKAYGGYLETDPTAQLAV</sequence>
<evidence type="ECO:0000313" key="1">
    <source>
        <dbReference type="EMBL" id="OWK39515.1"/>
    </source>
</evidence>
<dbReference type="Proteomes" id="UP000214646">
    <property type="component" value="Unassembled WGS sequence"/>
</dbReference>
<comment type="caution">
    <text evidence="1">The sequence shown here is derived from an EMBL/GenBank/DDBJ whole genome shotgun (WGS) entry which is preliminary data.</text>
</comment>